<dbReference type="EMBL" id="CAADGH010000007">
    <property type="protein sequence ID" value="VFK74636.1"/>
    <property type="molecule type" value="Genomic_DNA"/>
</dbReference>
<gene>
    <name evidence="2" type="ORF">BECKMB1821H_GA0114242_100755</name>
    <name evidence="1" type="ORF">BECKMB1821I_GA0114274_1001128</name>
</gene>
<name>A0A450XBY4_9GAMM</name>
<sequence>MAIMNVNMRKGNKIFYLLALRAGIQTGWPGFPVYRFLPGSLFFRNVDLLPSMALDSANPWQNDVALAK</sequence>
<organism evidence="1">
    <name type="scientific">Candidatus Kentrum sp. MB</name>
    <dbReference type="NCBI Taxonomy" id="2138164"/>
    <lineage>
        <taxon>Bacteria</taxon>
        <taxon>Pseudomonadati</taxon>
        <taxon>Pseudomonadota</taxon>
        <taxon>Gammaproteobacteria</taxon>
        <taxon>Candidatus Kentrum</taxon>
    </lineage>
</organism>
<proteinExistence type="predicted"/>
<evidence type="ECO:0000313" key="2">
    <source>
        <dbReference type="EMBL" id="VFK74636.1"/>
    </source>
</evidence>
<protein>
    <submittedName>
        <fullName evidence="1">Uncharacterized protein</fullName>
    </submittedName>
</protein>
<reference evidence="1" key="1">
    <citation type="submission" date="2019-02" db="EMBL/GenBank/DDBJ databases">
        <authorList>
            <person name="Gruber-Vodicka R. H."/>
            <person name="Seah K. B. B."/>
        </authorList>
    </citation>
    <scope>NUCLEOTIDE SEQUENCE</scope>
    <source>
        <strain evidence="2">BECK_BZ198</strain>
        <strain evidence="1">BECK_BZ199</strain>
    </source>
</reference>
<evidence type="ECO:0000313" key="1">
    <source>
        <dbReference type="EMBL" id="VFK26803.1"/>
    </source>
</evidence>
<accession>A0A450XBY4</accession>
<dbReference type="AlphaFoldDB" id="A0A450XBY4"/>
<dbReference type="EMBL" id="CAADFQ010000001">
    <property type="protein sequence ID" value="VFK26803.1"/>
    <property type="molecule type" value="Genomic_DNA"/>
</dbReference>